<reference evidence="1" key="1">
    <citation type="submission" date="2022-11" db="EMBL/GenBank/DDBJ databases">
        <authorList>
            <person name="Jaryenneh J.D."/>
            <person name="Schoeniger J.S."/>
            <person name="Mageeney C.M."/>
        </authorList>
    </citation>
    <scope>NUCLEOTIDE SEQUENCE</scope>
</reference>
<dbReference type="EMBL" id="OP882271">
    <property type="protein sequence ID" value="WAX22379.1"/>
    <property type="molecule type" value="Genomic_DNA"/>
</dbReference>
<accession>A0AAF0AGU5</accession>
<name>A0AAF0AGU5_9CAUD</name>
<organism evidence="1 2">
    <name type="scientific">Pseudomonas phage MiCath</name>
    <dbReference type="NCBI Taxonomy" id="3003729"/>
    <lineage>
        <taxon>Viruses</taxon>
        <taxon>Duplodnaviria</taxon>
        <taxon>Heunggongvirae</taxon>
        <taxon>Uroviricota</taxon>
        <taxon>Caudoviricetes</taxon>
        <taxon>Queuovirinae</taxon>
        <taxon>Micathvirus</taxon>
        <taxon>Micathvirus micath</taxon>
    </lineage>
</organism>
<evidence type="ECO:0000313" key="1">
    <source>
        <dbReference type="EMBL" id="WAX22379.1"/>
    </source>
</evidence>
<dbReference type="RefSeq" id="YP_010719797.1">
    <property type="nucleotide sequence ID" value="NC_072502.1"/>
</dbReference>
<sequence>MTNLSDNVNPVTLEFNWSEPVVPYLGCPYTEMKAELPFGVMLIKWEHRYLERGYTVHFNDEHIGSGIELGIAKDIAWNHYADRLADHCRAGWKEVTLARVDKQAEDLALLHQAYQWVMAAKNNVLHYVSMDNSDPAIRQMADGLGQESVGLLQALEARFAFSKALLSPKPMPRRQYFYRVDSCKADHSRSPDCLCWHDEGTGPLFNNPFTQQKPINWRDKP</sequence>
<evidence type="ECO:0000313" key="2">
    <source>
        <dbReference type="Proteomes" id="UP001211688"/>
    </source>
</evidence>
<dbReference type="KEGG" id="vg:79412937"/>
<keyword evidence="2" id="KW-1185">Reference proteome</keyword>
<dbReference type="Proteomes" id="UP001211688">
    <property type="component" value="Segment"/>
</dbReference>
<dbReference type="GeneID" id="79412937"/>
<protein>
    <submittedName>
        <fullName evidence="1">Uncharacterized protein</fullName>
    </submittedName>
</protein>
<proteinExistence type="predicted"/>